<keyword evidence="4" id="KW-1185">Reference proteome</keyword>
<gene>
    <name evidence="3" type="ORF">POLS_LOCUS8811</name>
</gene>
<keyword evidence="2" id="KW-0812">Transmembrane</keyword>
<comment type="caution">
    <text evidence="3">The sequence shown here is derived from an EMBL/GenBank/DDBJ whole genome shotgun (WGS) entry which is preliminary data.</text>
</comment>
<feature type="region of interest" description="Disordered" evidence="1">
    <location>
        <begin position="1"/>
        <end position="25"/>
    </location>
</feature>
<dbReference type="Pfam" id="PF11374">
    <property type="entry name" value="DUF3176"/>
    <property type="match status" value="1"/>
</dbReference>
<sequence length="363" mass="39950">MTQMASHADDRQDRQDSRVELLSERQQKAPGRFSWSSITLDTWILEGASLAFSIACLVSIYGILLAHNGKPRPNFSYNISLNAIISVLATACKSSLVFVVGAGLSQLKWLWFQSRQQLSSIQAFEDASRGPMGSISLLFRLQGQTVASLGAAILILMLAFEPFVQQILSYPTERIRTATNAPAAAVPRVKYYKDFMDLNELTGAYYLGLWTKDFNIEPTCPSGNCTWPSYKSLGICSQCSDVTSTATLNCNMPPSSHNMGQNGTLNGTCEVVLPRGRPSATTFETYIMNETITVLHWSKEAVWEVEKYAVIDDSAYSGVQNPLLVLAQSTLDLDKTLTNLSDPTEGIFIKNVTQCAFTFCQGL</sequence>
<proteinExistence type="predicted"/>
<dbReference type="AlphaFoldDB" id="A0A9W4IBS3"/>
<feature type="transmembrane region" description="Helical" evidence="2">
    <location>
        <begin position="79"/>
        <end position="104"/>
    </location>
</feature>
<keyword evidence="2" id="KW-1133">Transmembrane helix</keyword>
<feature type="compositionally biased region" description="Basic and acidic residues" evidence="1">
    <location>
        <begin position="7"/>
        <end position="25"/>
    </location>
</feature>
<evidence type="ECO:0000256" key="2">
    <source>
        <dbReference type="SAM" id="Phobius"/>
    </source>
</evidence>
<feature type="transmembrane region" description="Helical" evidence="2">
    <location>
        <begin position="43"/>
        <end position="67"/>
    </location>
</feature>
<evidence type="ECO:0000313" key="4">
    <source>
        <dbReference type="Proteomes" id="UP001153618"/>
    </source>
</evidence>
<organism evidence="3 4">
    <name type="scientific">Penicillium olsonii</name>
    <dbReference type="NCBI Taxonomy" id="99116"/>
    <lineage>
        <taxon>Eukaryota</taxon>
        <taxon>Fungi</taxon>
        <taxon>Dikarya</taxon>
        <taxon>Ascomycota</taxon>
        <taxon>Pezizomycotina</taxon>
        <taxon>Eurotiomycetes</taxon>
        <taxon>Eurotiomycetidae</taxon>
        <taxon>Eurotiales</taxon>
        <taxon>Aspergillaceae</taxon>
        <taxon>Penicillium</taxon>
    </lineage>
</organism>
<name>A0A9W4IBS3_PENOL</name>
<reference evidence="3" key="1">
    <citation type="submission" date="2021-07" db="EMBL/GenBank/DDBJ databases">
        <authorList>
            <person name="Branca A.L. A."/>
        </authorList>
    </citation>
    <scope>NUCLEOTIDE SEQUENCE</scope>
</reference>
<dbReference type="PANTHER" id="PTHR35394">
    <property type="entry name" value="DUF3176 DOMAIN-CONTAINING PROTEIN"/>
    <property type="match status" value="1"/>
</dbReference>
<evidence type="ECO:0000256" key="1">
    <source>
        <dbReference type="SAM" id="MobiDB-lite"/>
    </source>
</evidence>
<keyword evidence="2" id="KW-0472">Membrane</keyword>
<dbReference type="Proteomes" id="UP001153618">
    <property type="component" value="Unassembled WGS sequence"/>
</dbReference>
<accession>A0A9W4IBS3</accession>
<evidence type="ECO:0000313" key="3">
    <source>
        <dbReference type="EMBL" id="CAG8252368.1"/>
    </source>
</evidence>
<dbReference type="OrthoDB" id="5376804at2759"/>
<dbReference type="InterPro" id="IPR021514">
    <property type="entry name" value="DUF3176"/>
</dbReference>
<dbReference type="PANTHER" id="PTHR35394:SF5">
    <property type="entry name" value="DUF3176 DOMAIN-CONTAINING PROTEIN"/>
    <property type="match status" value="1"/>
</dbReference>
<protein>
    <submittedName>
        <fullName evidence="3">Uncharacterized protein</fullName>
    </submittedName>
</protein>
<dbReference type="EMBL" id="CAJVOS010000071">
    <property type="protein sequence ID" value="CAG8252368.1"/>
    <property type="molecule type" value="Genomic_DNA"/>
</dbReference>